<evidence type="ECO:0000313" key="4">
    <source>
        <dbReference type="EMBL" id="SMP44855.1"/>
    </source>
</evidence>
<feature type="transmembrane region" description="Helical" evidence="2">
    <location>
        <begin position="627"/>
        <end position="647"/>
    </location>
</feature>
<dbReference type="InterPro" id="IPR011853">
    <property type="entry name" value="TRAP_DctM-Dct_fused"/>
</dbReference>
<feature type="transmembrane region" description="Helical" evidence="2">
    <location>
        <begin position="184"/>
        <end position="203"/>
    </location>
</feature>
<evidence type="ECO:0000256" key="2">
    <source>
        <dbReference type="SAM" id="Phobius"/>
    </source>
</evidence>
<feature type="transmembrane region" description="Helical" evidence="2">
    <location>
        <begin position="128"/>
        <end position="148"/>
    </location>
</feature>
<dbReference type="NCBIfam" id="TIGR02123">
    <property type="entry name" value="TRAP_fused"/>
    <property type="match status" value="1"/>
</dbReference>
<feature type="region of interest" description="Disordered" evidence="1">
    <location>
        <begin position="1"/>
        <end position="26"/>
    </location>
</feature>
<reference evidence="4" key="1">
    <citation type="submission" date="2017-05" db="EMBL/GenBank/DDBJ databases">
        <authorList>
            <person name="Varghese N."/>
            <person name="Submissions S."/>
        </authorList>
    </citation>
    <scope>NUCLEOTIDE SEQUENCE</scope>
    <source>
        <strain evidence="4">Su22</strain>
    </source>
</reference>
<keyword evidence="2" id="KW-0472">Membrane</keyword>
<feature type="transmembrane region" description="Helical" evidence="2">
    <location>
        <begin position="67"/>
        <end position="89"/>
    </location>
</feature>
<organism evidence="4 5">
    <name type="scientific">Anoxynatronum buryatiense</name>
    <dbReference type="NCBI Taxonomy" id="489973"/>
    <lineage>
        <taxon>Bacteria</taxon>
        <taxon>Bacillati</taxon>
        <taxon>Bacillota</taxon>
        <taxon>Clostridia</taxon>
        <taxon>Eubacteriales</taxon>
        <taxon>Clostridiaceae</taxon>
        <taxon>Anoxynatronum</taxon>
    </lineage>
</organism>
<accession>A0AA45WTV7</accession>
<dbReference type="Pfam" id="PF11874">
    <property type="entry name" value="DUF3394"/>
    <property type="match status" value="1"/>
</dbReference>
<evidence type="ECO:0000259" key="3">
    <source>
        <dbReference type="Pfam" id="PF06808"/>
    </source>
</evidence>
<keyword evidence="5" id="KW-1185">Reference proteome</keyword>
<evidence type="ECO:0000256" key="1">
    <source>
        <dbReference type="SAM" id="MobiDB-lite"/>
    </source>
</evidence>
<feature type="transmembrane region" description="Helical" evidence="2">
    <location>
        <begin position="391"/>
        <end position="410"/>
    </location>
</feature>
<comment type="caution">
    <text evidence="4">The sequence shown here is derived from an EMBL/GenBank/DDBJ whole genome shotgun (WGS) entry which is preliminary data.</text>
</comment>
<feature type="domain" description="TRAP C4-dicarboxylate transport system permease DctM subunit" evidence="3">
    <location>
        <begin position="166"/>
        <end position="609"/>
    </location>
</feature>
<dbReference type="AlphaFoldDB" id="A0AA45WTV7"/>
<feature type="transmembrane region" description="Helical" evidence="2">
    <location>
        <begin position="462"/>
        <end position="486"/>
    </location>
</feature>
<feature type="transmembrane region" description="Helical" evidence="2">
    <location>
        <begin position="551"/>
        <end position="576"/>
    </location>
</feature>
<feature type="transmembrane region" description="Helical" evidence="2">
    <location>
        <begin position="224"/>
        <end position="246"/>
    </location>
</feature>
<dbReference type="Proteomes" id="UP001158066">
    <property type="component" value="Unassembled WGS sequence"/>
</dbReference>
<keyword evidence="2" id="KW-1133">Transmembrane helix</keyword>
<feature type="transmembrane region" description="Helical" evidence="2">
    <location>
        <begin position="659"/>
        <end position="686"/>
    </location>
</feature>
<dbReference type="InterPro" id="IPR010656">
    <property type="entry name" value="DctM"/>
</dbReference>
<gene>
    <name evidence="4" type="ORF">SAMN06296020_102245</name>
</gene>
<feature type="transmembrane region" description="Helical" evidence="2">
    <location>
        <begin position="416"/>
        <end position="441"/>
    </location>
</feature>
<dbReference type="Pfam" id="PF06808">
    <property type="entry name" value="DctM"/>
    <property type="match status" value="1"/>
</dbReference>
<dbReference type="EMBL" id="FXUF01000002">
    <property type="protein sequence ID" value="SMP44855.1"/>
    <property type="molecule type" value="Genomic_DNA"/>
</dbReference>
<dbReference type="InterPro" id="IPR021814">
    <property type="entry name" value="DUF3394"/>
</dbReference>
<protein>
    <submittedName>
        <fullName evidence="4">TRAP transporter, 4TM/12TM fusion protein</fullName>
    </submittedName>
</protein>
<feature type="transmembrane region" description="Helical" evidence="2">
    <location>
        <begin position="344"/>
        <end position="370"/>
    </location>
</feature>
<dbReference type="PANTHER" id="PTHR43849:SF2">
    <property type="entry name" value="BLL3936 PROTEIN"/>
    <property type="match status" value="1"/>
</dbReference>
<sequence>MADERKQQDELDQVEQTGNLQDQFPEKEASGIADFIEDETVDVNEAMEKFDKEAGAMRKLTGMVGKAVAALAVAMSLFHMYTAFFGTLLSMRQRSLHIIFAFVIGFMLYPMSKKSKAKHGNRIPYYDYLLALVAVIVFGYLFVNFQAIAIRGGIMETQDYVLGFMAILVVLEITRRVVGPELPIVAIIFILYAKFGPMMPGLLAHRGYSWRRIISQMYMTTEGILGIPIGVSATFVFMFILFGAFLDKTGVGKFFIDMAFGLTGHLKSGPAMSAVVASGFMGSISGSSVANTVTTGAFTIPLMKKVGYKPHFAGAVEAASSTGGQIMPPVMGAAAFIMAEFTGIAYVNIVIAAIIPALLYYFAVGAIVHLEASKLGLEGIPKDRLPNMKKLLLTRGYLFIPLFVIVYLLISGRTPLFAAIYSIMTAVALATLVSLITIFILKKKADFTWRDFVDALEQGAKGAVSVACACACAGIIVGVVTLTGLGLRVAELIVTLAQGMLLPTLFFTMIASIILGMGLPTTAKYIVLATMAVPALIRLDVNLLSAHLFVLYFGVIADITPPVALAAYAGAGIAGANAMKTGFQAVKLALAAFIVPYLFALDSHLILVKEVQGSTVIFYGFFESLPVIIPAIMGTFCLACAVANYFVTKNKIYETAIMFIAAITLMNPGIYTDLIGLVVIAGVYLLQKARVKKMKAEAV</sequence>
<feature type="transmembrane region" description="Helical" evidence="2">
    <location>
        <begin position="96"/>
        <end position="112"/>
    </location>
</feature>
<dbReference type="RefSeq" id="WP_283408152.1">
    <property type="nucleotide sequence ID" value="NZ_FXUF01000002.1"/>
</dbReference>
<feature type="transmembrane region" description="Helical" evidence="2">
    <location>
        <begin position="588"/>
        <end position="607"/>
    </location>
</feature>
<name>A0AA45WTV7_9CLOT</name>
<keyword evidence="2" id="KW-0812">Transmembrane</keyword>
<proteinExistence type="predicted"/>
<dbReference type="PANTHER" id="PTHR43849">
    <property type="entry name" value="BLL3936 PROTEIN"/>
    <property type="match status" value="1"/>
</dbReference>
<evidence type="ECO:0000313" key="5">
    <source>
        <dbReference type="Proteomes" id="UP001158066"/>
    </source>
</evidence>